<organism evidence="3 4">
    <name type="scientific">Agromyces binzhouensis</name>
    <dbReference type="NCBI Taxonomy" id="1817495"/>
    <lineage>
        <taxon>Bacteria</taxon>
        <taxon>Bacillati</taxon>
        <taxon>Actinomycetota</taxon>
        <taxon>Actinomycetes</taxon>
        <taxon>Micrococcales</taxon>
        <taxon>Microbacteriaceae</taxon>
        <taxon>Agromyces</taxon>
    </lineage>
</organism>
<reference evidence="3 4" key="1">
    <citation type="submission" date="2019-01" db="EMBL/GenBank/DDBJ databases">
        <authorList>
            <person name="Li J."/>
        </authorList>
    </citation>
    <scope>NUCLEOTIDE SEQUENCE [LARGE SCALE GENOMIC DNA]</scope>
    <source>
        <strain evidence="3 4">CGMCC 4.7180</strain>
    </source>
</reference>
<name>A0A4Q2J7F8_9MICO</name>
<dbReference type="RefSeq" id="WP_129236031.1">
    <property type="nucleotide sequence ID" value="NZ_JBHXVJ010000001.1"/>
</dbReference>
<proteinExistence type="predicted"/>
<protein>
    <submittedName>
        <fullName evidence="3">Histidine phosphatase family protein</fullName>
    </submittedName>
</protein>
<keyword evidence="4" id="KW-1185">Reference proteome</keyword>
<feature type="active site" description="Tele-phosphohistidine intermediate" evidence="1">
    <location>
        <position position="9"/>
    </location>
</feature>
<comment type="caution">
    <text evidence="3">The sequence shown here is derived from an EMBL/GenBank/DDBJ whole genome shotgun (WGS) entry which is preliminary data.</text>
</comment>
<dbReference type="EMBL" id="SDPL01000690">
    <property type="protein sequence ID" value="RXZ39758.1"/>
    <property type="molecule type" value="Genomic_DNA"/>
</dbReference>
<dbReference type="Pfam" id="PF00300">
    <property type="entry name" value="His_Phos_1"/>
    <property type="match status" value="1"/>
</dbReference>
<dbReference type="InterPro" id="IPR013078">
    <property type="entry name" value="His_Pase_superF_clade-1"/>
</dbReference>
<feature type="binding site" evidence="2">
    <location>
        <begin position="81"/>
        <end position="84"/>
    </location>
    <ligand>
        <name>substrate</name>
    </ligand>
</feature>
<evidence type="ECO:0000256" key="1">
    <source>
        <dbReference type="PIRSR" id="PIRSR613078-1"/>
    </source>
</evidence>
<dbReference type="PANTHER" id="PTHR47623:SF1">
    <property type="entry name" value="OS09G0287300 PROTEIN"/>
    <property type="match status" value="1"/>
</dbReference>
<dbReference type="CDD" id="cd07067">
    <property type="entry name" value="HP_PGM_like"/>
    <property type="match status" value="1"/>
</dbReference>
<dbReference type="PANTHER" id="PTHR47623">
    <property type="entry name" value="OS09G0287300 PROTEIN"/>
    <property type="match status" value="1"/>
</dbReference>
<feature type="active site" description="Proton donor/acceptor" evidence="1">
    <location>
        <position position="81"/>
    </location>
</feature>
<dbReference type="Gene3D" id="3.40.50.1240">
    <property type="entry name" value="Phosphoglycerate mutase-like"/>
    <property type="match status" value="1"/>
</dbReference>
<dbReference type="InterPro" id="IPR029033">
    <property type="entry name" value="His_PPase_superfam"/>
</dbReference>
<dbReference type="SUPFAM" id="SSF53254">
    <property type="entry name" value="Phosphoglycerate mutase-like"/>
    <property type="match status" value="1"/>
</dbReference>
<evidence type="ECO:0000313" key="4">
    <source>
        <dbReference type="Proteomes" id="UP000292881"/>
    </source>
</evidence>
<dbReference type="Proteomes" id="UP000292881">
    <property type="component" value="Unassembled WGS sequence"/>
</dbReference>
<accession>A0A4Q2J7F8</accession>
<feature type="binding site" evidence="2">
    <location>
        <position position="58"/>
    </location>
    <ligand>
        <name>substrate</name>
    </ligand>
</feature>
<dbReference type="SMART" id="SM00855">
    <property type="entry name" value="PGAM"/>
    <property type="match status" value="1"/>
</dbReference>
<evidence type="ECO:0000313" key="3">
    <source>
        <dbReference type="EMBL" id="RXZ39758.1"/>
    </source>
</evidence>
<dbReference type="OrthoDB" id="9810154at2"/>
<sequence>MKTLVLVRHAKSAWGDPTLADHDRPLNDRGRRDAPAMAVRLRERGVVPEAIRSSTAVRARTTAEAMADALALPADVLVLDERLYGAGPDTILGVVAELDEEVGTAMVVAHDPGMSDLAYRLSGEIEHMPTCAVAEFRFAVWSWPEVADADAVAVHLDTPH</sequence>
<gene>
    <name evidence="3" type="ORF">ESO86_17715</name>
</gene>
<dbReference type="AlphaFoldDB" id="A0A4Q2J7F8"/>
<evidence type="ECO:0000256" key="2">
    <source>
        <dbReference type="PIRSR" id="PIRSR613078-2"/>
    </source>
</evidence>